<dbReference type="AlphaFoldDB" id="A0A4Q2MB18"/>
<dbReference type="EMBL" id="SDPM01000001">
    <property type="protein sequence ID" value="RXZ87663.1"/>
    <property type="molecule type" value="Genomic_DNA"/>
</dbReference>
<feature type="region of interest" description="Disordered" evidence="1">
    <location>
        <begin position="30"/>
        <end position="54"/>
    </location>
</feature>
<organism evidence="4 5">
    <name type="scientific">Agromyces atrinae</name>
    <dbReference type="NCBI Taxonomy" id="592376"/>
    <lineage>
        <taxon>Bacteria</taxon>
        <taxon>Bacillati</taxon>
        <taxon>Actinomycetota</taxon>
        <taxon>Actinomycetes</taxon>
        <taxon>Micrococcales</taxon>
        <taxon>Microbacteriaceae</taxon>
        <taxon>Agromyces</taxon>
    </lineage>
</organism>
<keyword evidence="5" id="KW-1185">Reference proteome</keyword>
<reference evidence="3 6" key="2">
    <citation type="submission" date="2020-07" db="EMBL/GenBank/DDBJ databases">
        <title>Sequencing the genomes of 1000 actinobacteria strains.</title>
        <authorList>
            <person name="Klenk H.-P."/>
        </authorList>
    </citation>
    <scope>NUCLEOTIDE SEQUENCE [LARGE SCALE GENOMIC DNA]</scope>
    <source>
        <strain evidence="3 6">DSM 23870</strain>
    </source>
</reference>
<dbReference type="RefSeq" id="WP_129171928.1">
    <property type="nucleotide sequence ID" value="NZ_JACCBI010000001.1"/>
</dbReference>
<gene>
    <name evidence="3" type="ORF">BJ972_002716</name>
    <name evidence="4" type="ORF">ESP50_00190</name>
</gene>
<reference evidence="4 5" key="1">
    <citation type="submission" date="2019-01" db="EMBL/GenBank/DDBJ databases">
        <title>Agromyces.</title>
        <authorList>
            <person name="Li J."/>
        </authorList>
    </citation>
    <scope>NUCLEOTIDE SEQUENCE [LARGE SCALE GENOMIC DNA]</scope>
    <source>
        <strain evidence="4 5">DSM 23870</strain>
    </source>
</reference>
<comment type="caution">
    <text evidence="4">The sequence shown here is derived from an EMBL/GenBank/DDBJ whole genome shotgun (WGS) entry which is preliminary data.</text>
</comment>
<keyword evidence="2" id="KW-0732">Signal</keyword>
<evidence type="ECO:0000313" key="4">
    <source>
        <dbReference type="EMBL" id="RXZ87663.1"/>
    </source>
</evidence>
<dbReference type="Proteomes" id="UP000581087">
    <property type="component" value="Unassembled WGS sequence"/>
</dbReference>
<evidence type="ECO:0000256" key="2">
    <source>
        <dbReference type="SAM" id="SignalP"/>
    </source>
</evidence>
<dbReference type="OrthoDB" id="60524at2"/>
<accession>A0A4Q2MB18</accession>
<dbReference type="EMBL" id="JACCBI010000001">
    <property type="protein sequence ID" value="NYD68197.1"/>
    <property type="molecule type" value="Genomic_DNA"/>
</dbReference>
<feature type="chain" id="PRO_5036356939" evidence="2">
    <location>
        <begin position="25"/>
        <end position="409"/>
    </location>
</feature>
<evidence type="ECO:0000313" key="5">
    <source>
        <dbReference type="Proteomes" id="UP000292686"/>
    </source>
</evidence>
<dbReference type="Proteomes" id="UP000292686">
    <property type="component" value="Unassembled WGS sequence"/>
</dbReference>
<proteinExistence type="predicted"/>
<protein>
    <submittedName>
        <fullName evidence="4">ABC transporter</fullName>
    </submittedName>
</protein>
<evidence type="ECO:0000313" key="6">
    <source>
        <dbReference type="Proteomes" id="UP000581087"/>
    </source>
</evidence>
<sequence>MPHLSAPWRATPLLFAVLATTALAACATSPAEPAGDADTAKPHGYVEGASEMPEPQSRLVYSDAAGDVRLLDLLSEADEPLASVGPITGTSSDGRFTFAAGADGVSVIDAGAWTVDHGDHMHYYLAEARSVGTVDGAAAAAVASSATRTAVFFADDGEAVILDRDALGTDDVAELTRFETAPHAGVVVPFADGFLATMPGADGIADRVALLDADGAPVDGVGAACPAVGGERQTRVGVVFSCADGALLATETDGEVAFEHVAYPEGAATRAGALDNRAGRPAVGAVAGDAGAWQFDSRAREWTFIATDTPLVAVSAVGDDEHLLVAVDSTGRVLVLSAPDAAVIAASEPLLASSAAERPAEIGLVVDASRAYVSGPAESVILEIDYRDGARVARSFATPVAPIGLELAG</sequence>
<dbReference type="SUPFAM" id="SSF101898">
    <property type="entry name" value="NHL repeat"/>
    <property type="match status" value="1"/>
</dbReference>
<evidence type="ECO:0000256" key="1">
    <source>
        <dbReference type="SAM" id="MobiDB-lite"/>
    </source>
</evidence>
<feature type="signal peptide" evidence="2">
    <location>
        <begin position="1"/>
        <end position="24"/>
    </location>
</feature>
<name>A0A4Q2MB18_9MICO</name>
<evidence type="ECO:0000313" key="3">
    <source>
        <dbReference type="EMBL" id="NYD68197.1"/>
    </source>
</evidence>